<name>A0ABW0BLD8_9ACTN</name>
<evidence type="ECO:0000256" key="1">
    <source>
        <dbReference type="ARBA" id="ARBA00022741"/>
    </source>
</evidence>
<dbReference type="Gene3D" id="1.10.10.10">
    <property type="entry name" value="Winged helix-like DNA-binding domain superfamily/Winged helix DNA-binding domain"/>
    <property type="match status" value="1"/>
</dbReference>
<evidence type="ECO:0000259" key="3">
    <source>
        <dbReference type="PROSITE" id="PS50043"/>
    </source>
</evidence>
<dbReference type="CDD" id="cd06170">
    <property type="entry name" value="LuxR_C_like"/>
    <property type="match status" value="1"/>
</dbReference>
<feature type="domain" description="HTH luxR-type" evidence="3">
    <location>
        <begin position="931"/>
        <end position="996"/>
    </location>
</feature>
<organism evidence="4 5">
    <name type="scientific">Nocardioides taihuensis</name>
    <dbReference type="NCBI Taxonomy" id="1835606"/>
    <lineage>
        <taxon>Bacteria</taxon>
        <taxon>Bacillati</taxon>
        <taxon>Actinomycetota</taxon>
        <taxon>Actinomycetes</taxon>
        <taxon>Propionibacteriales</taxon>
        <taxon>Nocardioidaceae</taxon>
        <taxon>Nocardioides</taxon>
    </lineage>
</organism>
<keyword evidence="1" id="KW-0547">Nucleotide-binding</keyword>
<evidence type="ECO:0000313" key="5">
    <source>
        <dbReference type="Proteomes" id="UP001596087"/>
    </source>
</evidence>
<dbReference type="InterPro" id="IPR036388">
    <property type="entry name" value="WH-like_DNA-bd_sf"/>
</dbReference>
<comment type="caution">
    <text evidence="4">The sequence shown here is derived from an EMBL/GenBank/DDBJ whole genome shotgun (WGS) entry which is preliminary data.</text>
</comment>
<accession>A0ABW0BLD8</accession>
<proteinExistence type="predicted"/>
<keyword evidence="5" id="KW-1185">Reference proteome</keyword>
<dbReference type="InterPro" id="IPR011990">
    <property type="entry name" value="TPR-like_helical_dom_sf"/>
</dbReference>
<dbReference type="EMBL" id="JBHSKD010000019">
    <property type="protein sequence ID" value="MFC5178060.1"/>
    <property type="molecule type" value="Genomic_DNA"/>
</dbReference>
<keyword evidence="2" id="KW-0067">ATP-binding</keyword>
<dbReference type="InterPro" id="IPR041664">
    <property type="entry name" value="AAA_16"/>
</dbReference>
<sequence>MSTLSAVHDMMDVVATPTSRTLVGRDAELRELASLLGVTPDPTGTTGSAVLLAGDAGVGKTRLLTELRDVAVADGWQVVAGHCLDFGDSALPYLPFSEVLGRLATELPDVVDTVAGRHPALARLQPGRRVLASAPQGGGLPTDTASVDGSTLERADLFEAVHALLDAAAEKGPLLVVVEDTHWADQSTRDLLSFLFTRPFLGPVAVVASYRSDDLHRRHPLRTQVAEWARLQGVERLQLQPLSAPDVRSLIHELHPEPLPEREVTGIVDRAEGNAFFVEELVGAASGPGRWVPEELADVLLVRLDQLGDDARQVVRAASVAGRRVSHELLHEVAGLPEARLEEGVRGAVERNVLVAHERHYRFRHALLGEAVYDDLLPGERVRLHAAYVAALRDGRATGTAAELARHARLANDLDTALTASVRAGQEASNVGGPDEAAYHFQQALELLADPRRSPQPDVEVSKVAVSAGEALTAAGEVQRAAAVMREQLDRLPADAPDTSRARLLSALASVLIIIETEDDPVAVSAEAVALAPTGDTPLRARILANHARILASWGQYSEAEGVGLDALALAERLDLQQLAAEVITTLSNLKQSGPLDGLRAALVEAVERAEETGSLQAELRGRFFLGRSYQDHVDFAEAERWFRSAIARGAEAGIPWAPYAFEARWQLAWVEHVRGDWDTALELTTVDGPAPPVPGAMLASVRLLVEQGRGADVGLKARALRKFWAREGVVAIHSAEVEIVAAGRAGDLRGAVRLYDEVVTELSRIWHPHFSAKIRLAAVTAAVVADGLAKQPSAERIALAAEVDRLHAEGLHVLERYHHPSGHWGPEGQAWVKRLDAETVRARWLAGVDAPGLDDLLAVWHEAVQLFEDFGHVHELARVRAALASILRAAGDTAGARAQGDLAREAAHRLGAEPLLATLRELGSTPVRATATAPDALTPREREILALVAEGRSNGEIGRQLFISAKTVSVHVSNILGKLDAAGRTEAAAIARRRGLLD</sequence>
<evidence type="ECO:0000256" key="2">
    <source>
        <dbReference type="ARBA" id="ARBA00022840"/>
    </source>
</evidence>
<dbReference type="SMART" id="SM00421">
    <property type="entry name" value="HTH_LUXR"/>
    <property type="match status" value="1"/>
</dbReference>
<protein>
    <submittedName>
        <fullName evidence="4">AAA family ATPase</fullName>
    </submittedName>
</protein>
<dbReference type="InterPro" id="IPR000792">
    <property type="entry name" value="Tscrpt_reg_LuxR_C"/>
</dbReference>
<dbReference type="PANTHER" id="PTHR16305">
    <property type="entry name" value="TESTICULAR SOLUBLE ADENYLYL CYCLASE"/>
    <property type="match status" value="1"/>
</dbReference>
<dbReference type="PANTHER" id="PTHR16305:SF35">
    <property type="entry name" value="TRANSCRIPTIONAL ACTIVATOR DOMAIN"/>
    <property type="match status" value="1"/>
</dbReference>
<evidence type="ECO:0000313" key="4">
    <source>
        <dbReference type="EMBL" id="MFC5178060.1"/>
    </source>
</evidence>
<dbReference type="Gene3D" id="3.40.50.300">
    <property type="entry name" value="P-loop containing nucleotide triphosphate hydrolases"/>
    <property type="match status" value="1"/>
</dbReference>
<dbReference type="RefSeq" id="WP_378591572.1">
    <property type="nucleotide sequence ID" value="NZ_JBHSKD010000019.1"/>
</dbReference>
<dbReference type="PROSITE" id="PS50043">
    <property type="entry name" value="HTH_LUXR_2"/>
    <property type="match status" value="1"/>
</dbReference>
<dbReference type="SUPFAM" id="SSF52540">
    <property type="entry name" value="P-loop containing nucleoside triphosphate hydrolases"/>
    <property type="match status" value="1"/>
</dbReference>
<dbReference type="Pfam" id="PF13191">
    <property type="entry name" value="AAA_16"/>
    <property type="match status" value="1"/>
</dbReference>
<dbReference type="SUPFAM" id="SSF46894">
    <property type="entry name" value="C-terminal effector domain of the bipartite response regulators"/>
    <property type="match status" value="1"/>
</dbReference>
<dbReference type="InterPro" id="IPR027417">
    <property type="entry name" value="P-loop_NTPase"/>
</dbReference>
<dbReference type="SUPFAM" id="SSF48452">
    <property type="entry name" value="TPR-like"/>
    <property type="match status" value="2"/>
</dbReference>
<dbReference type="Pfam" id="PF00196">
    <property type="entry name" value="GerE"/>
    <property type="match status" value="1"/>
</dbReference>
<reference evidence="5" key="1">
    <citation type="journal article" date="2019" name="Int. J. Syst. Evol. Microbiol.">
        <title>The Global Catalogue of Microorganisms (GCM) 10K type strain sequencing project: providing services to taxonomists for standard genome sequencing and annotation.</title>
        <authorList>
            <consortium name="The Broad Institute Genomics Platform"/>
            <consortium name="The Broad Institute Genome Sequencing Center for Infectious Disease"/>
            <person name="Wu L."/>
            <person name="Ma J."/>
        </authorList>
    </citation>
    <scope>NUCLEOTIDE SEQUENCE [LARGE SCALE GENOMIC DNA]</scope>
    <source>
        <strain evidence="5">DFY41</strain>
    </source>
</reference>
<gene>
    <name evidence="4" type="ORF">ACFPGP_15365</name>
</gene>
<dbReference type="Proteomes" id="UP001596087">
    <property type="component" value="Unassembled WGS sequence"/>
</dbReference>
<dbReference type="Gene3D" id="1.25.40.10">
    <property type="entry name" value="Tetratricopeptide repeat domain"/>
    <property type="match status" value="1"/>
</dbReference>
<dbReference type="InterPro" id="IPR016032">
    <property type="entry name" value="Sig_transdc_resp-reg_C-effctor"/>
</dbReference>
<dbReference type="PRINTS" id="PR00038">
    <property type="entry name" value="HTHLUXR"/>
</dbReference>
<dbReference type="PROSITE" id="PS00622">
    <property type="entry name" value="HTH_LUXR_1"/>
    <property type="match status" value="1"/>
</dbReference>